<gene>
    <name evidence="3" type="ORF">SAMN05216267_1001318</name>
</gene>
<evidence type="ECO:0000313" key="4">
    <source>
        <dbReference type="Proteomes" id="UP000181951"/>
    </source>
</evidence>
<dbReference type="RefSeq" id="WP_075016084.1">
    <property type="nucleotide sequence ID" value="NZ_FODD01000001.1"/>
</dbReference>
<dbReference type="InterPro" id="IPR018650">
    <property type="entry name" value="STSV1_Orf64"/>
</dbReference>
<reference evidence="3 4" key="1">
    <citation type="submission" date="2016-10" db="EMBL/GenBank/DDBJ databases">
        <authorList>
            <person name="de Groot N.N."/>
        </authorList>
    </citation>
    <scope>NUCLEOTIDE SEQUENCE [LARGE SCALE GENOMIC DNA]</scope>
    <source>
        <strain evidence="3 4">CGMCC 4.2026</strain>
    </source>
</reference>
<feature type="compositionally biased region" description="Basic and acidic residues" evidence="1">
    <location>
        <begin position="224"/>
        <end position="239"/>
    </location>
</feature>
<dbReference type="OrthoDB" id="5240834at2"/>
<proteinExistence type="predicted"/>
<dbReference type="AlphaFoldDB" id="A0A1H8DVJ2"/>
<keyword evidence="2" id="KW-0472">Membrane</keyword>
<evidence type="ECO:0000256" key="2">
    <source>
        <dbReference type="SAM" id="Phobius"/>
    </source>
</evidence>
<accession>A0A1H8DVJ2</accession>
<keyword evidence="2" id="KW-0812">Transmembrane</keyword>
<feature type="transmembrane region" description="Helical" evidence="2">
    <location>
        <begin position="114"/>
        <end position="135"/>
    </location>
</feature>
<feature type="transmembrane region" description="Helical" evidence="2">
    <location>
        <begin position="349"/>
        <end position="370"/>
    </location>
</feature>
<keyword evidence="2" id="KW-1133">Transmembrane helix</keyword>
<organism evidence="3 4">
    <name type="scientific">Actinacidiphila rubida</name>
    <dbReference type="NCBI Taxonomy" id="310780"/>
    <lineage>
        <taxon>Bacteria</taxon>
        <taxon>Bacillati</taxon>
        <taxon>Actinomycetota</taxon>
        <taxon>Actinomycetes</taxon>
        <taxon>Kitasatosporales</taxon>
        <taxon>Streptomycetaceae</taxon>
        <taxon>Actinacidiphila</taxon>
    </lineage>
</organism>
<dbReference type="Proteomes" id="UP000181951">
    <property type="component" value="Unassembled WGS sequence"/>
</dbReference>
<dbReference type="Pfam" id="PF09852">
    <property type="entry name" value="DUF2079"/>
    <property type="match status" value="1"/>
</dbReference>
<evidence type="ECO:0000313" key="3">
    <source>
        <dbReference type="EMBL" id="SEN11176.1"/>
    </source>
</evidence>
<name>A0A1H8DVJ2_9ACTN</name>
<feature type="region of interest" description="Disordered" evidence="1">
    <location>
        <begin position="224"/>
        <end position="250"/>
    </location>
</feature>
<protein>
    <submittedName>
        <fullName evidence="3">Predicted membrane protein</fullName>
    </submittedName>
</protein>
<keyword evidence="4" id="KW-1185">Reference proteome</keyword>
<sequence length="513" mass="54887">MDRAEAVLPGQTAIPAQAADTAADPPAPRTGRPDPYLLAAAFFCAYTALSVSRDRRMLTMSWDLGIFEQAVKSYAHLHAPVADLKGPGTSVLGDHFSPVTALIAPFYRVFPTPVTLLVAQALLFALSVVPVTRIAGRALGRGRGLAIGVAYGLSWGVQRAVDFDFHEVAFAMPLLAFSLEAVLRRRWAAALWWAVPLVLVKEDLGATAAMIGLLVRLRTRHERREERAGRADSPGEARRAAGKGRAGPSGSAGTYALALVAFGIAASAWEVRWLIPMFHGPGYDPFAHINGEGAVSGHIPVVTAAHTLLWLLVPAGGLLALRSPLLLVALPTLGWRFSSHYPENWGTGWHYSAVLMPVVFLALVDAITALERPGPRGVFGARRAGDRLRGWAAAMPAASAGAALALTVQLPLAGLAHAGAYRVDARTRTVERLLDRIPDGATVESDVGPLSRLVHRTTVYWIGSGEDVVPQYIALGDTAGWQDDPVRHAQALHPGHRYTVVADQDDCLVLRRV</sequence>
<dbReference type="STRING" id="310780.SAMN05216267_1001318"/>
<dbReference type="EMBL" id="FODD01000001">
    <property type="protein sequence ID" value="SEN11176.1"/>
    <property type="molecule type" value="Genomic_DNA"/>
</dbReference>
<feature type="transmembrane region" description="Helical" evidence="2">
    <location>
        <begin position="319"/>
        <end position="337"/>
    </location>
</feature>
<feature type="transmembrane region" description="Helical" evidence="2">
    <location>
        <begin position="391"/>
        <end position="412"/>
    </location>
</feature>
<evidence type="ECO:0000256" key="1">
    <source>
        <dbReference type="SAM" id="MobiDB-lite"/>
    </source>
</evidence>